<proteinExistence type="predicted"/>
<evidence type="ECO:0000313" key="2">
    <source>
        <dbReference type="EMBL" id="KYK55143.1"/>
    </source>
</evidence>
<dbReference type="RefSeq" id="XP_040654495.1">
    <property type="nucleotide sequence ID" value="XM_040804391.1"/>
</dbReference>
<dbReference type="InParanoid" id="A0A151GDK9"/>
<keyword evidence="3" id="KW-1185">Reference proteome</keyword>
<dbReference type="GeneID" id="63719748"/>
<evidence type="ECO:0000313" key="3">
    <source>
        <dbReference type="Proteomes" id="UP000076580"/>
    </source>
</evidence>
<accession>A0A151GDK9</accession>
<dbReference type="Proteomes" id="UP000076580">
    <property type="component" value="Chromosome 03"/>
</dbReference>
<evidence type="ECO:0000256" key="1">
    <source>
        <dbReference type="SAM" id="MobiDB-lite"/>
    </source>
</evidence>
<organism evidence="2 3">
    <name type="scientific">Drechmeria coniospora</name>
    <name type="common">Nematophagous fungus</name>
    <name type="synonym">Meria coniospora</name>
    <dbReference type="NCBI Taxonomy" id="98403"/>
    <lineage>
        <taxon>Eukaryota</taxon>
        <taxon>Fungi</taxon>
        <taxon>Dikarya</taxon>
        <taxon>Ascomycota</taxon>
        <taxon>Pezizomycotina</taxon>
        <taxon>Sordariomycetes</taxon>
        <taxon>Hypocreomycetidae</taxon>
        <taxon>Hypocreales</taxon>
        <taxon>Ophiocordycipitaceae</taxon>
        <taxon>Drechmeria</taxon>
    </lineage>
</organism>
<protein>
    <submittedName>
        <fullName evidence="2">Uncharacterized protein</fullName>
    </submittedName>
</protein>
<sequence>MTTAPGLGLGLPHLARRMDGTRTDRRADDASRHPRGNKASAPTKASLVAVFAANARHYLAAPASSQREAAGSYVGSR</sequence>
<reference evidence="2 3" key="1">
    <citation type="journal article" date="2016" name="Sci. Rep.">
        <title>Insights into Adaptations to a Near-Obligate Nematode Endoparasitic Lifestyle from the Finished Genome of Drechmeria coniospora.</title>
        <authorList>
            <person name="Zhang L."/>
            <person name="Zhou Z."/>
            <person name="Guo Q."/>
            <person name="Fokkens L."/>
            <person name="Miskei M."/>
            <person name="Pocsi I."/>
            <person name="Zhang W."/>
            <person name="Chen M."/>
            <person name="Wang L."/>
            <person name="Sun Y."/>
            <person name="Donzelli B.G."/>
            <person name="Gibson D.M."/>
            <person name="Nelson D.R."/>
            <person name="Luo J.G."/>
            <person name="Rep M."/>
            <person name="Liu H."/>
            <person name="Yang S."/>
            <person name="Wang J."/>
            <person name="Krasnoff S.B."/>
            <person name="Xu Y."/>
            <person name="Molnar I."/>
            <person name="Lin M."/>
        </authorList>
    </citation>
    <scope>NUCLEOTIDE SEQUENCE [LARGE SCALE GENOMIC DNA]</scope>
    <source>
        <strain evidence="2 3">ARSEF 6962</strain>
    </source>
</reference>
<dbReference type="AlphaFoldDB" id="A0A151GDK9"/>
<dbReference type="EMBL" id="LAYC01000003">
    <property type="protein sequence ID" value="KYK55143.1"/>
    <property type="molecule type" value="Genomic_DNA"/>
</dbReference>
<gene>
    <name evidence="2" type="ORF">DCS_07105</name>
</gene>
<name>A0A151GDK9_DRECN</name>
<comment type="caution">
    <text evidence="2">The sequence shown here is derived from an EMBL/GenBank/DDBJ whole genome shotgun (WGS) entry which is preliminary data.</text>
</comment>
<feature type="compositionally biased region" description="Basic and acidic residues" evidence="1">
    <location>
        <begin position="16"/>
        <end position="32"/>
    </location>
</feature>
<feature type="region of interest" description="Disordered" evidence="1">
    <location>
        <begin position="1"/>
        <end position="43"/>
    </location>
</feature>